<dbReference type="GO" id="GO:0016829">
    <property type="term" value="F:lyase activity"/>
    <property type="evidence" value="ECO:0007669"/>
    <property type="project" value="UniProtKB-KW"/>
</dbReference>
<organism evidence="7 8">
    <name type="scientific">Shewanella algae</name>
    <dbReference type="NCBI Taxonomy" id="38313"/>
    <lineage>
        <taxon>Bacteria</taxon>
        <taxon>Pseudomonadati</taxon>
        <taxon>Pseudomonadota</taxon>
        <taxon>Gammaproteobacteria</taxon>
        <taxon>Alteromonadales</taxon>
        <taxon>Shewanellaceae</taxon>
        <taxon>Shewanella</taxon>
    </lineage>
</organism>
<dbReference type="GO" id="GO:0043565">
    <property type="term" value="F:sequence-specific DNA binding"/>
    <property type="evidence" value="ECO:0007669"/>
    <property type="project" value="InterPro"/>
</dbReference>
<dbReference type="Gene3D" id="1.10.10.60">
    <property type="entry name" value="Homeodomain-like"/>
    <property type="match status" value="1"/>
</dbReference>
<dbReference type="InterPro" id="IPR058031">
    <property type="entry name" value="AAA_lid_NorR"/>
</dbReference>
<keyword evidence="8" id="KW-1185">Reference proteome</keyword>
<dbReference type="InterPro" id="IPR025943">
    <property type="entry name" value="Sigma_54_int_dom_ATP-bd_2"/>
</dbReference>
<dbReference type="SMART" id="SM00382">
    <property type="entry name" value="AAA"/>
    <property type="match status" value="1"/>
</dbReference>
<dbReference type="Proteomes" id="UP000254069">
    <property type="component" value="Unassembled WGS sequence"/>
</dbReference>
<name>A0A380BZU3_9GAMM</name>
<dbReference type="PANTHER" id="PTHR32071">
    <property type="entry name" value="TRANSCRIPTIONAL REGULATORY PROTEIN"/>
    <property type="match status" value="1"/>
</dbReference>
<keyword evidence="4" id="KW-0238">DNA-binding</keyword>
<dbReference type="Gene3D" id="1.10.8.60">
    <property type="match status" value="1"/>
</dbReference>
<dbReference type="Gene3D" id="3.40.50.300">
    <property type="entry name" value="P-loop containing nucleotide triphosphate hydrolases"/>
    <property type="match status" value="1"/>
</dbReference>
<accession>A0A380BZU3</accession>
<dbReference type="PROSITE" id="PS50045">
    <property type="entry name" value="SIGMA54_INTERACT_4"/>
    <property type="match status" value="1"/>
</dbReference>
<dbReference type="GO" id="GO:0006355">
    <property type="term" value="P:regulation of DNA-templated transcription"/>
    <property type="evidence" value="ECO:0007669"/>
    <property type="project" value="InterPro"/>
</dbReference>
<dbReference type="InterPro" id="IPR009057">
    <property type="entry name" value="Homeodomain-like_sf"/>
</dbReference>
<evidence type="ECO:0000256" key="2">
    <source>
        <dbReference type="ARBA" id="ARBA00022840"/>
    </source>
</evidence>
<keyword evidence="7" id="KW-0456">Lyase</keyword>
<evidence type="ECO:0000256" key="5">
    <source>
        <dbReference type="ARBA" id="ARBA00023163"/>
    </source>
</evidence>
<evidence type="ECO:0000256" key="3">
    <source>
        <dbReference type="ARBA" id="ARBA00023015"/>
    </source>
</evidence>
<dbReference type="Pfam" id="PF00158">
    <property type="entry name" value="Sigma54_activat"/>
    <property type="match status" value="1"/>
</dbReference>
<dbReference type="SUPFAM" id="SSF46689">
    <property type="entry name" value="Homeodomain-like"/>
    <property type="match status" value="1"/>
</dbReference>
<dbReference type="InterPro" id="IPR002197">
    <property type="entry name" value="HTH_Fis"/>
</dbReference>
<dbReference type="PANTHER" id="PTHR32071:SF117">
    <property type="entry name" value="PTS-DEPENDENT DIHYDROXYACETONE KINASE OPERON REGULATORY PROTEIN-RELATED"/>
    <property type="match status" value="1"/>
</dbReference>
<dbReference type="PROSITE" id="PS00676">
    <property type="entry name" value="SIGMA54_INTERACT_2"/>
    <property type="match status" value="1"/>
</dbReference>
<dbReference type="RefSeq" id="WP_115390488.1">
    <property type="nucleotide sequence ID" value="NZ_JADZHC010000045.1"/>
</dbReference>
<dbReference type="Pfam" id="PF02954">
    <property type="entry name" value="HTH_8"/>
    <property type="match status" value="1"/>
</dbReference>
<evidence type="ECO:0000313" key="7">
    <source>
        <dbReference type="EMBL" id="SUJ10192.1"/>
    </source>
</evidence>
<dbReference type="InterPro" id="IPR003593">
    <property type="entry name" value="AAA+_ATPase"/>
</dbReference>
<dbReference type="GO" id="GO:0005524">
    <property type="term" value="F:ATP binding"/>
    <property type="evidence" value="ECO:0007669"/>
    <property type="project" value="UniProtKB-KW"/>
</dbReference>
<dbReference type="Gene3D" id="3.30.450.40">
    <property type="match status" value="1"/>
</dbReference>
<dbReference type="PROSITE" id="PS00688">
    <property type="entry name" value="SIGMA54_INTERACT_3"/>
    <property type="match status" value="1"/>
</dbReference>
<dbReference type="SUPFAM" id="SSF52540">
    <property type="entry name" value="P-loop containing nucleoside triphosphate hydrolases"/>
    <property type="match status" value="1"/>
</dbReference>
<gene>
    <name evidence="7" type="primary">fhlA_2</name>
    <name evidence="7" type="ORF">NCTC10738_04257</name>
</gene>
<dbReference type="InterPro" id="IPR029016">
    <property type="entry name" value="GAF-like_dom_sf"/>
</dbReference>
<feature type="domain" description="Sigma-54 factor interaction" evidence="6">
    <location>
        <begin position="190"/>
        <end position="420"/>
    </location>
</feature>
<dbReference type="InterPro" id="IPR002078">
    <property type="entry name" value="Sigma_54_int"/>
</dbReference>
<protein>
    <submittedName>
        <fullName evidence="7">Formate hydrogenlyase transcriptional activator</fullName>
    </submittedName>
</protein>
<proteinExistence type="predicted"/>
<evidence type="ECO:0000259" key="6">
    <source>
        <dbReference type="PROSITE" id="PS50045"/>
    </source>
</evidence>
<evidence type="ECO:0000313" key="8">
    <source>
        <dbReference type="Proteomes" id="UP000254069"/>
    </source>
</evidence>
<reference evidence="7 8" key="1">
    <citation type="submission" date="2018-06" db="EMBL/GenBank/DDBJ databases">
        <authorList>
            <consortium name="Pathogen Informatics"/>
            <person name="Doyle S."/>
        </authorList>
    </citation>
    <scope>NUCLEOTIDE SEQUENCE [LARGE SCALE GENOMIC DNA]</scope>
    <source>
        <strain evidence="7 8">NCTC10738</strain>
    </source>
</reference>
<dbReference type="AlphaFoldDB" id="A0A380BZU3"/>
<sequence>MEKHFYYECTRRLCSSLQLETSLKHYFDYVRDSVPLDGLFINIYRKEFNDIQFIAQASETQASTLDVQVSLPEGLAKTLEDPDRPRVRIVNEIDHDPVTSQVAPKVIPGIRSLIILRMSMEDTHLGIVGFYSKSAGTFRPRHADMLAPQMSTFALITALNLRGRNLLLENQALAKQNVNLKRTLDVQNGVVGANSGLKQVMQQVQSIAHLNTTVLMLGETGCGKEVIANAIHELSARAGKPFVKVNCGAIPETLIDSELFGYEKGAFTGAESRKAGYFEQANGGTIFLDEIGELPLSAQVRLLRVLQNSTITRVGGHEQVHLNIRVIAATHRHLQAMVHQGDFREDLWYRLAVFPIDIPSLRQRRTDIPLLVQHFIEQLSARFQLIKLPCIRPEQLAILSQYNWPGNVRELINVLERAIIQNPAGPLDFSFLAPQTEAVATASGQTIVVDPSHAGNQLVPLETMTRKYIEHALKVTGGKLYGPGGAAELLDINPNTLRSKMKKLGIV</sequence>
<evidence type="ECO:0000256" key="4">
    <source>
        <dbReference type="ARBA" id="ARBA00023125"/>
    </source>
</evidence>
<dbReference type="SUPFAM" id="SSF55781">
    <property type="entry name" value="GAF domain-like"/>
    <property type="match status" value="1"/>
</dbReference>
<keyword evidence="1" id="KW-0547">Nucleotide-binding</keyword>
<dbReference type="EMBL" id="UGYO01000002">
    <property type="protein sequence ID" value="SUJ10192.1"/>
    <property type="molecule type" value="Genomic_DNA"/>
</dbReference>
<keyword evidence="2" id="KW-0067">ATP-binding</keyword>
<keyword evidence="5" id="KW-0804">Transcription</keyword>
<dbReference type="CDD" id="cd00009">
    <property type="entry name" value="AAA"/>
    <property type="match status" value="1"/>
</dbReference>
<evidence type="ECO:0000256" key="1">
    <source>
        <dbReference type="ARBA" id="ARBA00022741"/>
    </source>
</evidence>
<dbReference type="FunFam" id="3.40.50.300:FF:000006">
    <property type="entry name" value="DNA-binding transcriptional regulator NtrC"/>
    <property type="match status" value="1"/>
</dbReference>
<keyword evidence="3" id="KW-0805">Transcription regulation</keyword>
<dbReference type="InterPro" id="IPR025944">
    <property type="entry name" value="Sigma_54_int_dom_CS"/>
</dbReference>
<dbReference type="InterPro" id="IPR027417">
    <property type="entry name" value="P-loop_NTPase"/>
</dbReference>
<dbReference type="Pfam" id="PF25601">
    <property type="entry name" value="AAA_lid_14"/>
    <property type="match status" value="1"/>
</dbReference>